<dbReference type="InterPro" id="IPR016088">
    <property type="entry name" value="Chalcone_isomerase_3-sand"/>
</dbReference>
<evidence type="ECO:0000313" key="3">
    <source>
        <dbReference type="EMBL" id="NDV60954.1"/>
    </source>
</evidence>
<keyword evidence="1" id="KW-0732">Signal</keyword>
<comment type="caution">
    <text evidence="3">The sequence shown here is derived from an EMBL/GenBank/DDBJ whole genome shotgun (WGS) entry which is preliminary data.</text>
</comment>
<feature type="domain" description="Chalcone isomerase" evidence="2">
    <location>
        <begin position="19"/>
        <end position="178"/>
    </location>
</feature>
<evidence type="ECO:0000313" key="4">
    <source>
        <dbReference type="Proteomes" id="UP000478417"/>
    </source>
</evidence>
<dbReference type="AlphaFoldDB" id="A0A6B2LYG6"/>
<proteinExistence type="predicted"/>
<sequence length="180" mass="20409">MKRRQISLLLLAMLPFVAEAKTFQFPQNISEASVELQKVGQGSFRWMFFKVYEGAFYQDSGNLEASALDDVAKCLELQYNVRITADQFRESGDSILKRNLDDTTWQNIRDRLARLNEAYQDVEKGDRYALVYTPGNGTTLKLNGEPLVTVEGADFAKAYFSIWLGEDAVKASFRKALLSN</sequence>
<dbReference type="InterPro" id="IPR036298">
    <property type="entry name" value="Chalcone_isomerase_sf"/>
</dbReference>
<dbReference type="EMBL" id="JAAGNX010000001">
    <property type="protein sequence ID" value="NDV60954.1"/>
    <property type="molecule type" value="Genomic_DNA"/>
</dbReference>
<dbReference type="SUPFAM" id="SSF54626">
    <property type="entry name" value="Chalcone isomerase"/>
    <property type="match status" value="1"/>
</dbReference>
<feature type="signal peptide" evidence="1">
    <location>
        <begin position="1"/>
        <end position="20"/>
    </location>
</feature>
<dbReference type="GO" id="GO:0016872">
    <property type="term" value="F:intramolecular lyase activity"/>
    <property type="evidence" value="ECO:0007669"/>
    <property type="project" value="InterPro"/>
</dbReference>
<dbReference type="InterPro" id="IPR016087">
    <property type="entry name" value="Chalcone_isomerase"/>
</dbReference>
<dbReference type="Pfam" id="PF16036">
    <property type="entry name" value="Chalcone_3"/>
    <property type="match status" value="1"/>
</dbReference>
<dbReference type="Gene3D" id="3.50.70.10">
    <property type="match status" value="1"/>
</dbReference>
<evidence type="ECO:0000259" key="2">
    <source>
        <dbReference type="Pfam" id="PF16036"/>
    </source>
</evidence>
<gene>
    <name evidence="3" type="ORF">G0Q06_00655</name>
</gene>
<organism evidence="3 4">
    <name type="scientific">Oceanipulchritudo coccoides</name>
    <dbReference type="NCBI Taxonomy" id="2706888"/>
    <lineage>
        <taxon>Bacteria</taxon>
        <taxon>Pseudomonadati</taxon>
        <taxon>Verrucomicrobiota</taxon>
        <taxon>Opitutia</taxon>
        <taxon>Puniceicoccales</taxon>
        <taxon>Oceanipulchritudinaceae</taxon>
        <taxon>Oceanipulchritudo</taxon>
    </lineage>
</organism>
<dbReference type="Proteomes" id="UP000478417">
    <property type="component" value="Unassembled WGS sequence"/>
</dbReference>
<protein>
    <recommendedName>
        <fullName evidence="2">Chalcone isomerase domain-containing protein</fullName>
    </recommendedName>
</protein>
<reference evidence="3 4" key="1">
    <citation type="submission" date="2020-02" db="EMBL/GenBank/DDBJ databases">
        <title>Albibacoteraceae fam. nov., the first described family within the subdivision 4 Verrucomicrobia.</title>
        <authorList>
            <person name="Xi F."/>
        </authorList>
    </citation>
    <scope>NUCLEOTIDE SEQUENCE [LARGE SCALE GENOMIC DNA]</scope>
    <source>
        <strain evidence="3 4">CK1056</strain>
    </source>
</reference>
<feature type="chain" id="PRO_5025338882" description="Chalcone isomerase domain-containing protein" evidence="1">
    <location>
        <begin position="21"/>
        <end position="180"/>
    </location>
</feature>
<accession>A0A6B2LYG6</accession>
<dbReference type="RefSeq" id="WP_163961437.1">
    <property type="nucleotide sequence ID" value="NZ_JAAGNX010000001.1"/>
</dbReference>
<name>A0A6B2LYG6_9BACT</name>
<evidence type="ECO:0000256" key="1">
    <source>
        <dbReference type="SAM" id="SignalP"/>
    </source>
</evidence>
<keyword evidence="4" id="KW-1185">Reference proteome</keyword>